<feature type="region of interest" description="Disordered" evidence="1">
    <location>
        <begin position="22"/>
        <end position="64"/>
    </location>
</feature>
<evidence type="ECO:0000313" key="3">
    <source>
        <dbReference type="EMBL" id="PVD29263.1"/>
    </source>
</evidence>
<evidence type="ECO:0000313" key="4">
    <source>
        <dbReference type="Proteomes" id="UP000245119"/>
    </source>
</evidence>
<feature type="region of interest" description="Disordered" evidence="1">
    <location>
        <begin position="96"/>
        <end position="121"/>
    </location>
</feature>
<sequence>MKLSLLVLGVLLCVAVVLAGGRKEEKGGPGGRGSSENVALDHPRQENARDQLRQGHVTPGHMHTGEVALGLLHQLNQIHQKKFHQTLPRQLNLHQQPTQVSSRLDGRSPPPMVGMKKEASETGHGAGIVTCCMMG</sequence>
<feature type="compositionally biased region" description="Basic and acidic residues" evidence="1">
    <location>
        <begin position="39"/>
        <end position="53"/>
    </location>
</feature>
<proteinExistence type="predicted"/>
<dbReference type="EMBL" id="PZQS01000006">
    <property type="protein sequence ID" value="PVD29263.1"/>
    <property type="molecule type" value="Genomic_DNA"/>
</dbReference>
<comment type="caution">
    <text evidence="3">The sequence shown here is derived from an EMBL/GenBank/DDBJ whole genome shotgun (WGS) entry which is preliminary data.</text>
</comment>
<gene>
    <name evidence="3" type="ORF">C0Q70_11860</name>
</gene>
<feature type="chain" id="PRO_5015495174" evidence="2">
    <location>
        <begin position="20"/>
        <end position="135"/>
    </location>
</feature>
<accession>A0A2T7P793</accession>
<evidence type="ECO:0000256" key="2">
    <source>
        <dbReference type="SAM" id="SignalP"/>
    </source>
</evidence>
<keyword evidence="4" id="KW-1185">Reference proteome</keyword>
<dbReference type="Proteomes" id="UP000245119">
    <property type="component" value="Linkage Group LG6"/>
</dbReference>
<organism evidence="3 4">
    <name type="scientific">Pomacea canaliculata</name>
    <name type="common">Golden apple snail</name>
    <dbReference type="NCBI Taxonomy" id="400727"/>
    <lineage>
        <taxon>Eukaryota</taxon>
        <taxon>Metazoa</taxon>
        <taxon>Spiralia</taxon>
        <taxon>Lophotrochozoa</taxon>
        <taxon>Mollusca</taxon>
        <taxon>Gastropoda</taxon>
        <taxon>Caenogastropoda</taxon>
        <taxon>Architaenioglossa</taxon>
        <taxon>Ampullarioidea</taxon>
        <taxon>Ampullariidae</taxon>
        <taxon>Pomacea</taxon>
    </lineage>
</organism>
<keyword evidence="2" id="KW-0732">Signal</keyword>
<dbReference type="AlphaFoldDB" id="A0A2T7P793"/>
<feature type="signal peptide" evidence="2">
    <location>
        <begin position="1"/>
        <end position="19"/>
    </location>
</feature>
<reference evidence="3 4" key="1">
    <citation type="submission" date="2018-04" db="EMBL/GenBank/DDBJ databases">
        <title>The genome of golden apple snail Pomacea canaliculata provides insight into stress tolerance and invasive adaptation.</title>
        <authorList>
            <person name="Liu C."/>
            <person name="Liu B."/>
            <person name="Ren Y."/>
            <person name="Zhang Y."/>
            <person name="Wang H."/>
            <person name="Li S."/>
            <person name="Jiang F."/>
            <person name="Yin L."/>
            <person name="Zhang G."/>
            <person name="Qian W."/>
            <person name="Fan W."/>
        </authorList>
    </citation>
    <scope>NUCLEOTIDE SEQUENCE [LARGE SCALE GENOMIC DNA]</scope>
    <source>
        <strain evidence="3">SZHN2017</strain>
        <tissue evidence="3">Muscle</tissue>
    </source>
</reference>
<evidence type="ECO:0000256" key="1">
    <source>
        <dbReference type="SAM" id="MobiDB-lite"/>
    </source>
</evidence>
<protein>
    <submittedName>
        <fullName evidence="3">Uncharacterized protein</fullName>
    </submittedName>
</protein>
<name>A0A2T7P793_POMCA</name>